<dbReference type="EMBL" id="JAPIUZ010000010">
    <property type="protein sequence ID" value="MCX2564732.1"/>
    <property type="molecule type" value="Genomic_DNA"/>
</dbReference>
<reference evidence="1 2" key="1">
    <citation type="submission" date="2022-11" db="EMBL/GenBank/DDBJ databases">
        <title>Genome sequencing of Acetobacter type strain.</title>
        <authorList>
            <person name="Heo J."/>
            <person name="Lee D."/>
            <person name="Han B.-H."/>
            <person name="Hong S.-B."/>
            <person name="Kwon S.-W."/>
        </authorList>
    </citation>
    <scope>NUCLEOTIDE SEQUENCE [LARGE SCALE GENOMIC DNA]</scope>
    <source>
        <strain evidence="1 2">KACC 21253</strain>
    </source>
</reference>
<name>A0ABT3QHG6_9PROT</name>
<comment type="caution">
    <text evidence="1">The sequence shown here is derived from an EMBL/GenBank/DDBJ whole genome shotgun (WGS) entry which is preliminary data.</text>
</comment>
<proteinExistence type="predicted"/>
<dbReference type="RefSeq" id="WP_194299725.1">
    <property type="nucleotide sequence ID" value="NZ_JAERKX010000033.1"/>
</dbReference>
<dbReference type="Proteomes" id="UP001301152">
    <property type="component" value="Unassembled WGS sequence"/>
</dbReference>
<organism evidence="1 2">
    <name type="scientific">Acetobacter thailandicus</name>
    <dbReference type="NCBI Taxonomy" id="1502842"/>
    <lineage>
        <taxon>Bacteria</taxon>
        <taxon>Pseudomonadati</taxon>
        <taxon>Pseudomonadota</taxon>
        <taxon>Alphaproteobacteria</taxon>
        <taxon>Acetobacterales</taxon>
        <taxon>Acetobacteraceae</taxon>
        <taxon>Acetobacter</taxon>
    </lineage>
</organism>
<protein>
    <recommendedName>
        <fullName evidence="3">Transposase</fullName>
    </recommendedName>
</protein>
<evidence type="ECO:0000313" key="2">
    <source>
        <dbReference type="Proteomes" id="UP001301152"/>
    </source>
</evidence>
<accession>A0ABT3QHG6</accession>
<sequence>MSDVFLLSESQIKQIEPFFSLVHGVPRVDDRCNTPQGTPDIGVTAQKWAFLRHTGRTKDALFAFIFYLTE</sequence>
<evidence type="ECO:0000313" key="1">
    <source>
        <dbReference type="EMBL" id="MCX2564732.1"/>
    </source>
</evidence>
<gene>
    <name evidence="1" type="ORF">OQ497_12350</name>
</gene>
<evidence type="ECO:0008006" key="3">
    <source>
        <dbReference type="Google" id="ProtNLM"/>
    </source>
</evidence>
<keyword evidence="2" id="KW-1185">Reference proteome</keyword>